<comment type="cofactor">
    <cofactor evidence="6">
        <name>a divalent metal cation</name>
        <dbReference type="ChEBI" id="CHEBI:60240"/>
    </cofactor>
</comment>
<dbReference type="GO" id="GO:0005737">
    <property type="term" value="C:cytoplasm"/>
    <property type="evidence" value="ECO:0007669"/>
    <property type="project" value="UniProtKB-SubCell"/>
</dbReference>
<dbReference type="InterPro" id="IPR048579">
    <property type="entry name" value="RNAseD_HRDC_C"/>
</dbReference>
<dbReference type="Gene3D" id="1.10.150.80">
    <property type="entry name" value="HRDC domain"/>
    <property type="match status" value="2"/>
</dbReference>
<dbReference type="Gene3D" id="3.30.420.10">
    <property type="entry name" value="Ribonuclease H-like superfamily/Ribonuclease H"/>
    <property type="match status" value="1"/>
</dbReference>
<dbReference type="InterPro" id="IPR010997">
    <property type="entry name" value="HRDC-like_sf"/>
</dbReference>
<evidence type="ECO:0000313" key="9">
    <source>
        <dbReference type="Proteomes" id="UP000325723"/>
    </source>
</evidence>
<sequence length="377" mass="42576">MAIDIHWIRDNDSLGRLCAEWQQLPFVALDTEFMRVDTFYPIAGLLQIGDGVRAYLIDPLTIDNWQPLAALLENPAVLKVVHACSEDLEVLLRLTGSLPTPLFDTQLAAAYLNLGFSMGYSRLVQEVLGIDLPKGETRSDWLQRPLSETQISYAAEDAVHLAEVFVNLRPKLSDEKYTWVLEDGAELVANLRREIDPYEVYRDAKLAWKLSRAQLAVLRELCAWREKEARVRDLPRNRIIREHSLWPLARTQPDNLGALAKIEDMHPRTVRQDGEFLLDLIKRSGSVSPDQWPPAVPEPLPVDAAALLKQMKAIGQAEAERLNIAPELMLRKKTLEALLKSGFPNGPYQLPDSLRGWRRELMGQALLDSLVTAGEQP</sequence>
<dbReference type="Proteomes" id="UP000325723">
    <property type="component" value="Unassembled WGS sequence"/>
</dbReference>
<accession>A0A8H2NPX0</accession>
<evidence type="ECO:0000259" key="7">
    <source>
        <dbReference type="PROSITE" id="PS50967"/>
    </source>
</evidence>
<proteinExistence type="inferred from homology"/>
<evidence type="ECO:0000256" key="2">
    <source>
        <dbReference type="ARBA" id="ARBA00022694"/>
    </source>
</evidence>
<keyword evidence="5 6" id="KW-0269">Exonuclease</keyword>
<reference evidence="8 9" key="1">
    <citation type="submission" date="2019-09" db="EMBL/GenBank/DDBJ databases">
        <authorList>
            <person name="Chandra G."/>
            <person name="Truman W A."/>
        </authorList>
    </citation>
    <scope>NUCLEOTIDE SEQUENCE [LARGE SCALE GENOMIC DNA]</scope>
    <source>
        <strain evidence="8">PS900</strain>
    </source>
</reference>
<dbReference type="Pfam" id="PF00570">
    <property type="entry name" value="HRDC"/>
    <property type="match status" value="1"/>
</dbReference>
<evidence type="ECO:0000256" key="1">
    <source>
        <dbReference type="ARBA" id="ARBA00022490"/>
    </source>
</evidence>
<dbReference type="PANTHER" id="PTHR47649">
    <property type="entry name" value="RIBONUCLEASE D"/>
    <property type="match status" value="1"/>
</dbReference>
<dbReference type="HAMAP" id="MF_01899">
    <property type="entry name" value="RNase_D"/>
    <property type="match status" value="1"/>
</dbReference>
<dbReference type="RefSeq" id="WP_150757522.1">
    <property type="nucleotide sequence ID" value="NZ_CABVIE010000005.1"/>
</dbReference>
<dbReference type="InterPro" id="IPR006292">
    <property type="entry name" value="RNase_D"/>
</dbReference>
<dbReference type="AlphaFoldDB" id="A0A8H2NPX0"/>
<dbReference type="SMART" id="SM00474">
    <property type="entry name" value="35EXOc"/>
    <property type="match status" value="1"/>
</dbReference>
<dbReference type="InterPro" id="IPR012337">
    <property type="entry name" value="RNaseH-like_sf"/>
</dbReference>
<dbReference type="SMART" id="SM00341">
    <property type="entry name" value="HRDC"/>
    <property type="match status" value="1"/>
</dbReference>
<dbReference type="GO" id="GO:0008408">
    <property type="term" value="F:3'-5' exonuclease activity"/>
    <property type="evidence" value="ECO:0007669"/>
    <property type="project" value="InterPro"/>
</dbReference>
<keyword evidence="4 6" id="KW-0378">Hydrolase</keyword>
<keyword evidence="1 6" id="KW-0963">Cytoplasm</keyword>
<dbReference type="InterPro" id="IPR051086">
    <property type="entry name" value="RNase_D-like"/>
</dbReference>
<dbReference type="SUPFAM" id="SSF53098">
    <property type="entry name" value="Ribonuclease H-like"/>
    <property type="match status" value="1"/>
</dbReference>
<keyword evidence="2 6" id="KW-0819">tRNA processing</keyword>
<dbReference type="SUPFAM" id="SSF47819">
    <property type="entry name" value="HRDC-like"/>
    <property type="match status" value="2"/>
</dbReference>
<dbReference type="InterPro" id="IPR036397">
    <property type="entry name" value="RNaseH_sf"/>
</dbReference>
<evidence type="ECO:0000256" key="4">
    <source>
        <dbReference type="ARBA" id="ARBA00022801"/>
    </source>
</evidence>
<feature type="domain" description="HRDC" evidence="7">
    <location>
        <begin position="211"/>
        <end position="291"/>
    </location>
</feature>
<dbReference type="GO" id="GO:0000166">
    <property type="term" value="F:nucleotide binding"/>
    <property type="evidence" value="ECO:0007669"/>
    <property type="project" value="InterPro"/>
</dbReference>
<dbReference type="InterPro" id="IPR002562">
    <property type="entry name" value="3'-5'_exonuclease_dom"/>
</dbReference>
<dbReference type="GO" id="GO:0033890">
    <property type="term" value="F:ribonuclease D activity"/>
    <property type="evidence" value="ECO:0007669"/>
    <property type="project" value="UniProtKB-UniRule"/>
</dbReference>
<dbReference type="InterPro" id="IPR044876">
    <property type="entry name" value="HRDC_dom_sf"/>
</dbReference>
<comment type="function">
    <text evidence="6">Exonuclease involved in the 3' processing of various precursor tRNAs. Initiates hydrolysis at the 3'-terminus of an RNA molecule and releases 5'-mononucleotides.</text>
</comment>
<dbReference type="EC" id="3.1.13.5" evidence="6"/>
<dbReference type="GO" id="GO:0042780">
    <property type="term" value="P:tRNA 3'-end processing"/>
    <property type="evidence" value="ECO:0007669"/>
    <property type="project" value="UniProtKB-UniRule"/>
</dbReference>
<evidence type="ECO:0000256" key="5">
    <source>
        <dbReference type="ARBA" id="ARBA00022839"/>
    </source>
</evidence>
<dbReference type="GO" id="GO:0003676">
    <property type="term" value="F:nucleic acid binding"/>
    <property type="evidence" value="ECO:0007669"/>
    <property type="project" value="InterPro"/>
</dbReference>
<comment type="subcellular location">
    <subcellularLocation>
        <location evidence="6">Cytoplasm</location>
    </subcellularLocation>
</comment>
<dbReference type="Pfam" id="PF21293">
    <property type="entry name" value="RNAseD_HRDC_C"/>
    <property type="match status" value="1"/>
</dbReference>
<evidence type="ECO:0000313" key="8">
    <source>
        <dbReference type="EMBL" id="VVO80586.1"/>
    </source>
</evidence>
<dbReference type="Pfam" id="PF01612">
    <property type="entry name" value="DNA_pol_A_exo1"/>
    <property type="match status" value="1"/>
</dbReference>
<comment type="similarity">
    <text evidence="6">Belongs to the RNase D family.</text>
</comment>
<dbReference type="NCBIfam" id="TIGR01388">
    <property type="entry name" value="rnd"/>
    <property type="match status" value="1"/>
</dbReference>
<dbReference type="EMBL" id="CABVIE010000005">
    <property type="protein sequence ID" value="VVO80586.1"/>
    <property type="molecule type" value="Genomic_DNA"/>
</dbReference>
<protein>
    <recommendedName>
        <fullName evidence="6">Ribonuclease D</fullName>
        <shortName evidence="6">RNase D</shortName>
        <ecNumber evidence="6">3.1.13.5</ecNumber>
    </recommendedName>
</protein>
<organism evidence="8 9">
    <name type="scientific">Pseudomonas fluorescens</name>
    <dbReference type="NCBI Taxonomy" id="294"/>
    <lineage>
        <taxon>Bacteria</taxon>
        <taxon>Pseudomonadati</taxon>
        <taxon>Pseudomonadota</taxon>
        <taxon>Gammaproteobacteria</taxon>
        <taxon>Pseudomonadales</taxon>
        <taxon>Pseudomonadaceae</taxon>
        <taxon>Pseudomonas</taxon>
    </lineage>
</organism>
<dbReference type="InterPro" id="IPR002121">
    <property type="entry name" value="HRDC_dom"/>
</dbReference>
<dbReference type="CDD" id="cd06142">
    <property type="entry name" value="RNaseD_exo"/>
    <property type="match status" value="1"/>
</dbReference>
<keyword evidence="3 6" id="KW-0540">Nuclease</keyword>
<evidence type="ECO:0000256" key="6">
    <source>
        <dbReference type="HAMAP-Rule" id="MF_01899"/>
    </source>
</evidence>
<comment type="catalytic activity">
    <reaction evidence="6">
        <text>Exonucleolytic cleavage that removes extra residues from the 3'-terminus of tRNA to produce 5'-mononucleotides.</text>
        <dbReference type="EC" id="3.1.13.5"/>
    </reaction>
</comment>
<evidence type="ECO:0000256" key="3">
    <source>
        <dbReference type="ARBA" id="ARBA00022722"/>
    </source>
</evidence>
<name>A0A8H2NPX0_PSEFL</name>
<comment type="caution">
    <text evidence="8">The sequence shown here is derived from an EMBL/GenBank/DDBJ whole genome shotgun (WGS) entry which is preliminary data.</text>
</comment>
<dbReference type="PROSITE" id="PS50967">
    <property type="entry name" value="HRDC"/>
    <property type="match status" value="1"/>
</dbReference>
<dbReference type="PANTHER" id="PTHR47649:SF1">
    <property type="entry name" value="RIBONUCLEASE D"/>
    <property type="match status" value="1"/>
</dbReference>
<gene>
    <name evidence="6 8" type="primary">rnd</name>
    <name evidence="8" type="ORF">PS900_01789</name>
</gene>